<proteinExistence type="predicted"/>
<evidence type="ECO:0000313" key="2">
    <source>
        <dbReference type="Ensembl" id="ENSATEP00000014418.2"/>
    </source>
</evidence>
<name>A0A3Q1IA85_ANATE</name>
<sequence>MSTNGESIEHSLKCNTQHKQTDRGPPAVKNKCPPLRESTHVSISLTNWRLNKSCTESAKQ</sequence>
<accession>A0A3Q1IA85</accession>
<reference evidence="2" key="3">
    <citation type="submission" date="2025-09" db="UniProtKB">
        <authorList>
            <consortium name="Ensembl"/>
        </authorList>
    </citation>
    <scope>IDENTIFICATION</scope>
</reference>
<evidence type="ECO:0000313" key="3">
    <source>
        <dbReference type="Proteomes" id="UP000265040"/>
    </source>
</evidence>
<dbReference type="Proteomes" id="UP000265040">
    <property type="component" value="Chromosome 8"/>
</dbReference>
<organism evidence="2 3">
    <name type="scientific">Anabas testudineus</name>
    <name type="common">Climbing perch</name>
    <name type="synonym">Anthias testudineus</name>
    <dbReference type="NCBI Taxonomy" id="64144"/>
    <lineage>
        <taxon>Eukaryota</taxon>
        <taxon>Metazoa</taxon>
        <taxon>Chordata</taxon>
        <taxon>Craniata</taxon>
        <taxon>Vertebrata</taxon>
        <taxon>Euteleostomi</taxon>
        <taxon>Actinopterygii</taxon>
        <taxon>Neopterygii</taxon>
        <taxon>Teleostei</taxon>
        <taxon>Neoteleostei</taxon>
        <taxon>Acanthomorphata</taxon>
        <taxon>Anabantaria</taxon>
        <taxon>Anabantiformes</taxon>
        <taxon>Anabantoidei</taxon>
        <taxon>Anabantidae</taxon>
        <taxon>Anabas</taxon>
    </lineage>
</organism>
<protein>
    <submittedName>
        <fullName evidence="2">Uncharacterized protein</fullName>
    </submittedName>
</protein>
<dbReference type="Ensembl" id="ENSATET00000014647.2">
    <property type="protein sequence ID" value="ENSATEP00000014418.2"/>
    <property type="gene ID" value="ENSATEG00000010051.2"/>
</dbReference>
<feature type="region of interest" description="Disordered" evidence="1">
    <location>
        <begin position="1"/>
        <end position="35"/>
    </location>
</feature>
<dbReference type="AlphaFoldDB" id="A0A3Q1IA85"/>
<keyword evidence="3" id="KW-1185">Reference proteome</keyword>
<dbReference type="InParanoid" id="A0A3Q1IA85"/>
<reference evidence="2" key="1">
    <citation type="submission" date="2021-04" db="EMBL/GenBank/DDBJ databases">
        <authorList>
            <consortium name="Wellcome Sanger Institute Data Sharing"/>
        </authorList>
    </citation>
    <scope>NUCLEOTIDE SEQUENCE [LARGE SCALE GENOMIC DNA]</scope>
</reference>
<evidence type="ECO:0000256" key="1">
    <source>
        <dbReference type="SAM" id="MobiDB-lite"/>
    </source>
</evidence>
<reference evidence="2" key="2">
    <citation type="submission" date="2025-08" db="UniProtKB">
        <authorList>
            <consortium name="Ensembl"/>
        </authorList>
    </citation>
    <scope>IDENTIFICATION</scope>
</reference>